<dbReference type="Gene3D" id="3.40.50.1820">
    <property type="entry name" value="alpha/beta hydrolase"/>
    <property type="match status" value="1"/>
</dbReference>
<dbReference type="GO" id="GO:0016787">
    <property type="term" value="F:hydrolase activity"/>
    <property type="evidence" value="ECO:0007669"/>
    <property type="project" value="InterPro"/>
</dbReference>
<dbReference type="EMBL" id="MFZH01000020">
    <property type="protein sequence ID" value="OGK19003.1"/>
    <property type="molecule type" value="Genomic_DNA"/>
</dbReference>
<evidence type="ECO:0000313" key="2">
    <source>
        <dbReference type="Proteomes" id="UP000176850"/>
    </source>
</evidence>
<proteinExistence type="predicted"/>
<evidence type="ECO:0000313" key="1">
    <source>
        <dbReference type="EMBL" id="OGK19003.1"/>
    </source>
</evidence>
<dbReference type="InterPro" id="IPR029058">
    <property type="entry name" value="AB_hydrolase_fold"/>
</dbReference>
<comment type="caution">
    <text evidence="1">The sequence shown here is derived from an EMBL/GenBank/DDBJ whole genome shotgun (WGS) entry which is preliminary data.</text>
</comment>
<reference evidence="1 2" key="1">
    <citation type="journal article" date="2016" name="Nat. Commun.">
        <title>Thousands of microbial genomes shed light on interconnected biogeochemical processes in an aquifer system.</title>
        <authorList>
            <person name="Anantharaman K."/>
            <person name="Brown C.T."/>
            <person name="Hug L.A."/>
            <person name="Sharon I."/>
            <person name="Castelle C.J."/>
            <person name="Probst A.J."/>
            <person name="Thomas B.C."/>
            <person name="Singh A."/>
            <person name="Wilkins M.J."/>
            <person name="Karaoz U."/>
            <person name="Brodie E.L."/>
            <person name="Williams K.H."/>
            <person name="Hubbard S.S."/>
            <person name="Banfield J.F."/>
        </authorList>
    </citation>
    <scope>NUCLEOTIDE SEQUENCE [LARGE SCALE GENOMIC DNA]</scope>
</reference>
<dbReference type="AlphaFoldDB" id="A0A1F7GJ98"/>
<evidence type="ECO:0008006" key="3">
    <source>
        <dbReference type="Google" id="ProtNLM"/>
    </source>
</evidence>
<dbReference type="Pfam" id="PF06821">
    <property type="entry name" value="Ser_hydrolase"/>
    <property type="match status" value="1"/>
</dbReference>
<dbReference type="PANTHER" id="PTHR15394:SF3">
    <property type="entry name" value="SERINE HYDROLASE RBBP9"/>
    <property type="match status" value="1"/>
</dbReference>
<gene>
    <name evidence="1" type="ORF">A2799_04265</name>
</gene>
<dbReference type="SUPFAM" id="SSF53474">
    <property type="entry name" value="alpha/beta-Hydrolases"/>
    <property type="match status" value="1"/>
</dbReference>
<name>A0A1F7GJ98_9BACT</name>
<protein>
    <recommendedName>
        <fullName evidence="3">Alpha/beta hydrolase</fullName>
    </recommendedName>
</protein>
<dbReference type="Proteomes" id="UP000176850">
    <property type="component" value="Unassembled WGS sequence"/>
</dbReference>
<accession>A0A1F7GJ98</accession>
<organism evidence="1 2">
    <name type="scientific">Candidatus Roizmanbacteria bacterium RIFCSPHIGHO2_01_FULL_39_24</name>
    <dbReference type="NCBI Taxonomy" id="1802032"/>
    <lineage>
        <taxon>Bacteria</taxon>
        <taxon>Candidatus Roizmaniibacteriota</taxon>
    </lineage>
</organism>
<sequence>MKNAIILHGRPGKDEYYDPHFPSASNYHWIPWLQKQLLINEITANTPEVPHAFEPDYLTWKKEFERFEVTPETILVGHSCGAGFLVRWMSEHADIKVHKLVLVAPWLDPDRESTTDFFDFIIDPNLAKRTNNLIIFNSDNDKESIQKSVRIIQNKIDNTQYKEFHHYGHFTHTDMKTSEFPELLKVALE</sequence>
<dbReference type="InterPro" id="IPR010662">
    <property type="entry name" value="RBBP9/YdeN"/>
</dbReference>
<dbReference type="PANTHER" id="PTHR15394">
    <property type="entry name" value="SERINE HYDROLASE RBBP9"/>
    <property type="match status" value="1"/>
</dbReference>